<evidence type="ECO:0000313" key="8">
    <source>
        <dbReference type="Proteomes" id="UP001470230"/>
    </source>
</evidence>
<comment type="subcellular location">
    <subcellularLocation>
        <location evidence="1">Membrane</location>
        <topology evidence="1">Multi-pass membrane protein</topology>
    </subcellularLocation>
</comment>
<evidence type="ECO:0000256" key="3">
    <source>
        <dbReference type="ARBA" id="ARBA00022692"/>
    </source>
</evidence>
<feature type="transmembrane region" description="Helical" evidence="6">
    <location>
        <begin position="103"/>
        <end position="122"/>
    </location>
</feature>
<accession>A0ABR2KSY2</accession>
<dbReference type="PANTHER" id="PTHR13353:SF5">
    <property type="entry name" value="TRANSMEMBRANE PROTEIN 19"/>
    <property type="match status" value="1"/>
</dbReference>
<evidence type="ECO:0008006" key="9">
    <source>
        <dbReference type="Google" id="ProtNLM"/>
    </source>
</evidence>
<evidence type="ECO:0000256" key="6">
    <source>
        <dbReference type="SAM" id="Phobius"/>
    </source>
</evidence>
<evidence type="ECO:0000256" key="5">
    <source>
        <dbReference type="ARBA" id="ARBA00023136"/>
    </source>
</evidence>
<evidence type="ECO:0000313" key="7">
    <source>
        <dbReference type="EMBL" id="KAK8894247.1"/>
    </source>
</evidence>
<evidence type="ECO:0000256" key="4">
    <source>
        <dbReference type="ARBA" id="ARBA00022989"/>
    </source>
</evidence>
<dbReference type="Pfam" id="PF01940">
    <property type="entry name" value="DUF92"/>
    <property type="match status" value="1"/>
</dbReference>
<evidence type="ECO:0000256" key="1">
    <source>
        <dbReference type="ARBA" id="ARBA00004141"/>
    </source>
</evidence>
<comment type="caution">
    <text evidence="7">The sequence shown here is derived from an EMBL/GenBank/DDBJ whole genome shotgun (WGS) entry which is preliminary data.</text>
</comment>
<feature type="transmembrane region" description="Helical" evidence="6">
    <location>
        <begin position="65"/>
        <end position="83"/>
    </location>
</feature>
<gene>
    <name evidence="7" type="ORF">M9Y10_022682</name>
</gene>
<sequence length="286" mass="31421">MIPISGIIGDQILDTVGPSWYIVLIVLSNLLLCRIAYRKKSLAFSGTVATLFVGVFVFWNLGFYGWMILIIFFVSSTILTKIARPYSMRVAIGIQKKGGCRDYMQVIANGGPATVCAILYGLTGDHIYLMLFGCAVAEANSDTWAGEIGILSEQPPVLITTFKECEQGLSGGVTILGTFGGFCGSFLIAIFWYIFYRKMGDFDYFSDTIIIALSGFTGCLMDSILGCTVQGHYYDESTDRITEHSIRNGVKLPLCRGVSFIDNDIVNLLSNNYSIIFGYVLQTCLS</sequence>
<reference evidence="7 8" key="1">
    <citation type="submission" date="2024-04" db="EMBL/GenBank/DDBJ databases">
        <title>Tritrichomonas musculus Genome.</title>
        <authorList>
            <person name="Alves-Ferreira E."/>
            <person name="Grigg M."/>
            <person name="Lorenzi H."/>
            <person name="Galac M."/>
        </authorList>
    </citation>
    <scope>NUCLEOTIDE SEQUENCE [LARGE SCALE GENOMIC DNA]</scope>
    <source>
        <strain evidence="7 8">EAF2021</strain>
    </source>
</reference>
<keyword evidence="5 6" id="KW-0472">Membrane</keyword>
<organism evidence="7 8">
    <name type="scientific">Tritrichomonas musculus</name>
    <dbReference type="NCBI Taxonomy" id="1915356"/>
    <lineage>
        <taxon>Eukaryota</taxon>
        <taxon>Metamonada</taxon>
        <taxon>Parabasalia</taxon>
        <taxon>Tritrichomonadida</taxon>
        <taxon>Tritrichomonadidae</taxon>
        <taxon>Tritrichomonas</taxon>
    </lineage>
</organism>
<comment type="similarity">
    <text evidence="2">Belongs to the TMEM19 family.</text>
</comment>
<dbReference type="Proteomes" id="UP001470230">
    <property type="component" value="Unassembled WGS sequence"/>
</dbReference>
<keyword evidence="8" id="KW-1185">Reference proteome</keyword>
<feature type="transmembrane region" description="Helical" evidence="6">
    <location>
        <begin position="173"/>
        <end position="195"/>
    </location>
</feature>
<dbReference type="EMBL" id="JAPFFF010000003">
    <property type="protein sequence ID" value="KAK8894247.1"/>
    <property type="molecule type" value="Genomic_DNA"/>
</dbReference>
<evidence type="ECO:0000256" key="2">
    <source>
        <dbReference type="ARBA" id="ARBA00009012"/>
    </source>
</evidence>
<keyword evidence="4 6" id="KW-1133">Transmembrane helix</keyword>
<feature type="transmembrane region" description="Helical" evidence="6">
    <location>
        <begin position="20"/>
        <end position="37"/>
    </location>
</feature>
<dbReference type="PANTHER" id="PTHR13353">
    <property type="entry name" value="TRANSMEMBRANE PROTEIN 19"/>
    <property type="match status" value="1"/>
</dbReference>
<name>A0ABR2KSY2_9EUKA</name>
<proteinExistence type="inferred from homology"/>
<protein>
    <recommendedName>
        <fullName evidence="9">Transmembrane protein 19</fullName>
    </recommendedName>
</protein>
<feature type="transmembrane region" description="Helical" evidence="6">
    <location>
        <begin position="42"/>
        <end position="59"/>
    </location>
</feature>
<keyword evidence="3 6" id="KW-0812">Transmembrane</keyword>
<dbReference type="InterPro" id="IPR002794">
    <property type="entry name" value="DUF92_TMEM19"/>
</dbReference>